<name>A0A5J4TMK2_9EUKA</name>
<evidence type="ECO:0000313" key="1">
    <source>
        <dbReference type="EMBL" id="KAA6359457.1"/>
    </source>
</evidence>
<accession>A0A5J4TMK2</accession>
<dbReference type="Proteomes" id="UP000324800">
    <property type="component" value="Unassembled WGS sequence"/>
</dbReference>
<gene>
    <name evidence="1" type="ORF">EZS28_045016</name>
</gene>
<organism evidence="1 2">
    <name type="scientific">Streblomastix strix</name>
    <dbReference type="NCBI Taxonomy" id="222440"/>
    <lineage>
        <taxon>Eukaryota</taxon>
        <taxon>Metamonada</taxon>
        <taxon>Preaxostyla</taxon>
        <taxon>Oxymonadida</taxon>
        <taxon>Streblomastigidae</taxon>
        <taxon>Streblomastix</taxon>
    </lineage>
</organism>
<reference evidence="1 2" key="1">
    <citation type="submission" date="2019-03" db="EMBL/GenBank/DDBJ databases">
        <title>Single cell metagenomics reveals metabolic interactions within the superorganism composed of flagellate Streblomastix strix and complex community of Bacteroidetes bacteria on its surface.</title>
        <authorList>
            <person name="Treitli S.C."/>
            <person name="Kolisko M."/>
            <person name="Husnik F."/>
            <person name="Keeling P."/>
            <person name="Hampl V."/>
        </authorList>
    </citation>
    <scope>NUCLEOTIDE SEQUENCE [LARGE SCALE GENOMIC DNA]</scope>
    <source>
        <strain evidence="1">ST1C</strain>
    </source>
</reference>
<protein>
    <submittedName>
        <fullName evidence="1">Uncharacterized protein</fullName>
    </submittedName>
</protein>
<comment type="caution">
    <text evidence="1">The sequence shown here is derived from an EMBL/GenBank/DDBJ whole genome shotgun (WGS) entry which is preliminary data.</text>
</comment>
<sequence length="45" mass="4884">MSIPIVVPHTFTQDPVTIKNDLISLQVHLGLQNPQSLGSGQFGRV</sequence>
<proteinExistence type="predicted"/>
<feature type="non-terminal residue" evidence="1">
    <location>
        <position position="45"/>
    </location>
</feature>
<dbReference type="AlphaFoldDB" id="A0A5J4TMK2"/>
<evidence type="ECO:0000313" key="2">
    <source>
        <dbReference type="Proteomes" id="UP000324800"/>
    </source>
</evidence>
<dbReference type="EMBL" id="SNRW01028360">
    <property type="protein sequence ID" value="KAA6359457.1"/>
    <property type="molecule type" value="Genomic_DNA"/>
</dbReference>